<sequence>MADTKSPQDCISDLLYEELLHNTDTHILAGLDLDIAHIRYHELKDQQKVIEWELKKLEREWRALAESHATADVCLKETCSRVVDEGGRRGDKLVKAVQKQRYTSFVDLPQYTPVKSRLLVSGVPFSS</sequence>
<name>A0AAW0BQL4_9AGAR</name>
<accession>A0AAW0BQL4</accession>
<dbReference type="Proteomes" id="UP001383192">
    <property type="component" value="Unassembled WGS sequence"/>
</dbReference>
<comment type="caution">
    <text evidence="1">The sequence shown here is derived from an EMBL/GenBank/DDBJ whole genome shotgun (WGS) entry which is preliminary data.</text>
</comment>
<evidence type="ECO:0000313" key="1">
    <source>
        <dbReference type="EMBL" id="KAK7029037.1"/>
    </source>
</evidence>
<reference evidence="1 2" key="1">
    <citation type="submission" date="2024-01" db="EMBL/GenBank/DDBJ databases">
        <title>A draft genome for a cacao thread blight-causing isolate of Paramarasmius palmivorus.</title>
        <authorList>
            <person name="Baruah I.K."/>
            <person name="Bukari Y."/>
            <person name="Amoako-Attah I."/>
            <person name="Meinhardt L.W."/>
            <person name="Bailey B.A."/>
            <person name="Cohen S.P."/>
        </authorList>
    </citation>
    <scope>NUCLEOTIDE SEQUENCE [LARGE SCALE GENOMIC DNA]</scope>
    <source>
        <strain evidence="1 2">GH-12</strain>
    </source>
</reference>
<protein>
    <submittedName>
        <fullName evidence="1">Uncharacterized protein</fullName>
    </submittedName>
</protein>
<proteinExistence type="predicted"/>
<organism evidence="1 2">
    <name type="scientific">Paramarasmius palmivorus</name>
    <dbReference type="NCBI Taxonomy" id="297713"/>
    <lineage>
        <taxon>Eukaryota</taxon>
        <taxon>Fungi</taxon>
        <taxon>Dikarya</taxon>
        <taxon>Basidiomycota</taxon>
        <taxon>Agaricomycotina</taxon>
        <taxon>Agaricomycetes</taxon>
        <taxon>Agaricomycetidae</taxon>
        <taxon>Agaricales</taxon>
        <taxon>Marasmiineae</taxon>
        <taxon>Marasmiaceae</taxon>
        <taxon>Paramarasmius</taxon>
    </lineage>
</organism>
<dbReference type="EMBL" id="JAYKXP010000085">
    <property type="protein sequence ID" value="KAK7029037.1"/>
    <property type="molecule type" value="Genomic_DNA"/>
</dbReference>
<keyword evidence="2" id="KW-1185">Reference proteome</keyword>
<gene>
    <name evidence="1" type="ORF">VNI00_014747</name>
</gene>
<evidence type="ECO:0000313" key="2">
    <source>
        <dbReference type="Proteomes" id="UP001383192"/>
    </source>
</evidence>
<dbReference type="AlphaFoldDB" id="A0AAW0BQL4"/>